<accession>A0A8X7TAJ5</accession>
<evidence type="ECO:0000313" key="2">
    <source>
        <dbReference type="Proteomes" id="UP000590412"/>
    </source>
</evidence>
<dbReference type="AlphaFoldDB" id="A0A8X7TAJ5"/>
<sequence>MDGFEEFLAVRGVQRSLISQQNTTRYDHVRYRPQGRDTFDSSEDEYMDEGEMIQNISNDNEVQADGFNTESEDGFNPESEDGFDTVGMWSEENRTDDRSDNGDGYVSVILPQLANHDTLVEHPMASMETEDFASRFGVGTNVGEVSNPEQRLRIHEDEISEDFDSHFNAINFTSSGISRSTISRLGQIDRNYKYTEKPSSSVKFKYPILHDKANFIYSPPVRKLDRDSSYQVKIERDRNEFLLQQAPAEKFHNGLKLRAIGETTLTPMKDCMRYRNNLSCIFSQDSDYLVIGVGSWLNIYDFDPIKNLPNGKPRLRFDTKPSFSSTTDQVVSTWPHFPHGINFIRSCQFLGKTVVCACVDDGRLLIWFAERFIEQMKPLDPSGERDDFRNLAISPDFKLRLSASVWGLDIRENIIVASDNSQSVVLLFYHELDGRFYHVKSQQVLHNVPSVSIVKYTEETIHVACASISGELIIFEFHFVLNAGPLDKSALDFFTNGRVYYTDPLIESLEYGNGDDDVYRRHRNHDLYDDLISRGNNVFKRVCFQEPLIVSRCVLNEDCWTVQPFHHNWFLPVGSLQSVFGDCEIDDEKEQSRIIAESAILKGKRGHKSHEERIDDSESDGIIGNQTSLGVAAKYQFYKSESIDFNGVADPTIRIPPVAKMTNISDEYKRIHRDFILYEKRRNLVDDFLVVTTSKKAALFKYPSLYCPCATNPLFNLDLGRKQDSCYSNRLSISAVIPELSCFIAVSQQGMVTIMRLCTYRGVYGMRQEHVFPNAFRMAVAETGDYRSIVGLSVREKGSQEGANNGDCDCGIVGGEKNSPSFLLHILYDDGTLFGYDLKE</sequence>
<dbReference type="EMBL" id="JABWAB010000009">
    <property type="protein sequence ID" value="KAF6045542.1"/>
    <property type="molecule type" value="Genomic_DNA"/>
</dbReference>
<protein>
    <submittedName>
        <fullName evidence="1">CRT10 family protein</fullName>
    </submittedName>
</protein>
<dbReference type="OrthoDB" id="4068815at2759"/>
<proteinExistence type="predicted"/>
<dbReference type="InterPro" id="IPR014839">
    <property type="entry name" value="Crt10"/>
</dbReference>
<dbReference type="InterPro" id="IPR036322">
    <property type="entry name" value="WD40_repeat_dom_sf"/>
</dbReference>
<gene>
    <name evidence="1" type="ORF">FOB60_005114</name>
</gene>
<organism evidence="1 2">
    <name type="scientific">Candida parapsilosis</name>
    <name type="common">Yeast</name>
    <dbReference type="NCBI Taxonomy" id="5480"/>
    <lineage>
        <taxon>Eukaryota</taxon>
        <taxon>Fungi</taxon>
        <taxon>Dikarya</taxon>
        <taxon>Ascomycota</taxon>
        <taxon>Saccharomycotina</taxon>
        <taxon>Pichiomycetes</taxon>
        <taxon>Debaryomycetaceae</taxon>
        <taxon>Candida/Lodderomyces clade</taxon>
        <taxon>Candida</taxon>
    </lineage>
</organism>
<dbReference type="SUPFAM" id="SSF50978">
    <property type="entry name" value="WD40 repeat-like"/>
    <property type="match status" value="1"/>
</dbReference>
<comment type="caution">
    <text evidence="1">The sequence shown here is derived from an EMBL/GenBank/DDBJ whole genome shotgun (WGS) entry which is preliminary data.</text>
</comment>
<dbReference type="Pfam" id="PF08728">
    <property type="entry name" value="CRT10"/>
    <property type="match status" value="2"/>
</dbReference>
<evidence type="ECO:0000313" key="1">
    <source>
        <dbReference type="EMBL" id="KAF6045542.1"/>
    </source>
</evidence>
<name>A0A8X7TAJ5_CANPA</name>
<dbReference type="Proteomes" id="UP000590412">
    <property type="component" value="Unassembled WGS sequence"/>
</dbReference>
<reference evidence="1" key="1">
    <citation type="submission" date="2020-03" db="EMBL/GenBank/DDBJ databases">
        <title>FDA dAtabase for Regulatory Grade micrObial Sequences (FDA-ARGOS): Supporting development and validation of Infectious Disease Dx tests.</title>
        <authorList>
            <person name="Campos J."/>
            <person name="Goldberg B."/>
            <person name="Tallon L."/>
            <person name="Sadzewicz L."/>
            <person name="Vavikolanu K."/>
            <person name="Mehta A."/>
            <person name="Aluvathingal J."/>
            <person name="Nadendla S."/>
            <person name="Nandy P."/>
            <person name="Geyer C."/>
            <person name="Yan Y."/>
            <person name="Sichtig H."/>
        </authorList>
    </citation>
    <scope>NUCLEOTIDE SEQUENCE [LARGE SCALE GENOMIC DNA]</scope>
    <source>
        <strain evidence="1">FDAARGOS_652</strain>
    </source>
</reference>